<accession>A0A5C5BHF7</accession>
<evidence type="ECO:0000313" key="2">
    <source>
        <dbReference type="EMBL" id="TNU77328.1"/>
    </source>
</evidence>
<dbReference type="RefSeq" id="WP_108719609.1">
    <property type="nucleotide sequence ID" value="NZ_DAMDJA010000465.1"/>
</dbReference>
<dbReference type="EMBL" id="VENP01000001">
    <property type="protein sequence ID" value="TNU77328.1"/>
    <property type="molecule type" value="Genomic_DNA"/>
</dbReference>
<keyword evidence="1" id="KW-1133">Transmembrane helix</keyword>
<organism evidence="2 3">
    <name type="scientific">Miniimonas arenae</name>
    <dbReference type="NCBI Taxonomy" id="676201"/>
    <lineage>
        <taxon>Bacteria</taxon>
        <taxon>Bacillati</taxon>
        <taxon>Actinomycetota</taxon>
        <taxon>Actinomycetes</taxon>
        <taxon>Micrococcales</taxon>
        <taxon>Beutenbergiaceae</taxon>
        <taxon>Miniimonas</taxon>
    </lineage>
</organism>
<sequence>MPAFSAVWAIVLAVLLAGGLLAVMMVVRRPEEGWRNRLSDLVRGERVGGPGIVEEHRAAADGETVGIADLLADAEQADGYVTVPARVEHGIEHGLESIVSSSRALAGRVRGDSHS</sequence>
<evidence type="ECO:0000256" key="1">
    <source>
        <dbReference type="SAM" id="Phobius"/>
    </source>
</evidence>
<keyword evidence="3" id="KW-1185">Reference proteome</keyword>
<protein>
    <submittedName>
        <fullName evidence="2">Uncharacterized protein</fullName>
    </submittedName>
</protein>
<feature type="transmembrane region" description="Helical" evidence="1">
    <location>
        <begin position="6"/>
        <end position="27"/>
    </location>
</feature>
<name>A0A5C5BHF7_9MICO</name>
<dbReference type="AlphaFoldDB" id="A0A5C5BHF7"/>
<keyword evidence="1" id="KW-0472">Membrane</keyword>
<gene>
    <name evidence="2" type="ORF">FH969_00750</name>
</gene>
<proteinExistence type="predicted"/>
<dbReference type="Proteomes" id="UP000313849">
    <property type="component" value="Unassembled WGS sequence"/>
</dbReference>
<dbReference type="OrthoDB" id="5149773at2"/>
<comment type="caution">
    <text evidence="2">The sequence shown here is derived from an EMBL/GenBank/DDBJ whole genome shotgun (WGS) entry which is preliminary data.</text>
</comment>
<evidence type="ECO:0000313" key="3">
    <source>
        <dbReference type="Proteomes" id="UP000313849"/>
    </source>
</evidence>
<keyword evidence="1" id="KW-0812">Transmembrane</keyword>
<reference evidence="2 3" key="1">
    <citation type="submission" date="2019-06" db="EMBL/GenBank/DDBJ databases">
        <title>Draft genome sequence of Miniimonas arenae KCTC 19750T isolated from sea sand.</title>
        <authorList>
            <person name="Park S.-J."/>
        </authorList>
    </citation>
    <scope>NUCLEOTIDE SEQUENCE [LARGE SCALE GENOMIC DNA]</scope>
    <source>
        <strain evidence="2 3">KCTC 19750</strain>
    </source>
</reference>